<dbReference type="SUPFAM" id="SSF57701">
    <property type="entry name" value="Zn2/Cys6 DNA-binding domain"/>
    <property type="match status" value="1"/>
</dbReference>
<organism evidence="7 8">
    <name type="scientific">Penicillium malachiteum</name>
    <dbReference type="NCBI Taxonomy" id="1324776"/>
    <lineage>
        <taxon>Eukaryota</taxon>
        <taxon>Fungi</taxon>
        <taxon>Dikarya</taxon>
        <taxon>Ascomycota</taxon>
        <taxon>Pezizomycotina</taxon>
        <taxon>Eurotiomycetes</taxon>
        <taxon>Eurotiomycetidae</taxon>
        <taxon>Eurotiales</taxon>
        <taxon>Aspergillaceae</taxon>
        <taxon>Penicillium</taxon>
    </lineage>
</organism>
<dbReference type="InterPro" id="IPR036864">
    <property type="entry name" value="Zn2-C6_fun-type_DNA-bd_sf"/>
</dbReference>
<dbReference type="InterPro" id="IPR021858">
    <property type="entry name" value="Fun_TF"/>
</dbReference>
<feature type="domain" description="Zn(2)-C6 fungal-type" evidence="6">
    <location>
        <begin position="6"/>
        <end position="34"/>
    </location>
</feature>
<dbReference type="InterPro" id="IPR053178">
    <property type="entry name" value="Osmoadaptation_assoc"/>
</dbReference>
<evidence type="ECO:0000256" key="4">
    <source>
        <dbReference type="ARBA" id="ARBA00023242"/>
    </source>
</evidence>
<feature type="region of interest" description="Disordered" evidence="5">
    <location>
        <begin position="51"/>
        <end position="90"/>
    </location>
</feature>
<dbReference type="GO" id="GO:0000981">
    <property type="term" value="F:DNA-binding transcription factor activity, RNA polymerase II-specific"/>
    <property type="evidence" value="ECO:0007669"/>
    <property type="project" value="InterPro"/>
</dbReference>
<dbReference type="InterPro" id="IPR001138">
    <property type="entry name" value="Zn2Cys6_DnaBD"/>
</dbReference>
<dbReference type="PANTHER" id="PTHR38111">
    <property type="entry name" value="ZN(2)-C6 FUNGAL-TYPE DOMAIN-CONTAINING PROTEIN-RELATED"/>
    <property type="match status" value="1"/>
</dbReference>
<dbReference type="Gene3D" id="4.10.240.10">
    <property type="entry name" value="Zn(2)-C6 fungal-type DNA-binding domain"/>
    <property type="match status" value="1"/>
</dbReference>
<evidence type="ECO:0000313" key="7">
    <source>
        <dbReference type="EMBL" id="KAJ5709364.1"/>
    </source>
</evidence>
<dbReference type="CDD" id="cd00067">
    <property type="entry name" value="GAL4"/>
    <property type="match status" value="1"/>
</dbReference>
<dbReference type="SMART" id="SM00066">
    <property type="entry name" value="GAL4"/>
    <property type="match status" value="1"/>
</dbReference>
<dbReference type="PANTHER" id="PTHR38111:SF5">
    <property type="entry name" value="TRANSCRIPTION FACTOR DOMAIN-CONTAINING PROTEIN"/>
    <property type="match status" value="1"/>
</dbReference>
<reference evidence="7" key="1">
    <citation type="journal article" date="2023" name="IMA Fungus">
        <title>Comparative genomic study of the Penicillium genus elucidates a diverse pangenome and 15 lateral gene transfer events.</title>
        <authorList>
            <person name="Petersen C."/>
            <person name="Sorensen T."/>
            <person name="Nielsen M.R."/>
            <person name="Sondergaard T.E."/>
            <person name="Sorensen J.L."/>
            <person name="Fitzpatrick D.A."/>
            <person name="Frisvad J.C."/>
            <person name="Nielsen K.L."/>
        </authorList>
    </citation>
    <scope>NUCLEOTIDE SEQUENCE</scope>
    <source>
        <strain evidence="7">IBT 17514</strain>
    </source>
</reference>
<keyword evidence="1" id="KW-0805">Transcription regulation</keyword>
<name>A0AAD6HDN4_9EURO</name>
<reference evidence="7" key="2">
    <citation type="submission" date="2023-01" db="EMBL/GenBank/DDBJ databases">
        <authorList>
            <person name="Petersen C."/>
        </authorList>
    </citation>
    <scope>NUCLEOTIDE SEQUENCE</scope>
    <source>
        <strain evidence="7">IBT 17514</strain>
    </source>
</reference>
<dbReference type="PROSITE" id="PS50048">
    <property type="entry name" value="ZN2_CY6_FUNGAL_2"/>
    <property type="match status" value="1"/>
</dbReference>
<gene>
    <name evidence="7" type="ORF">N7493_010698</name>
</gene>
<dbReference type="Pfam" id="PF00172">
    <property type="entry name" value="Zn_clus"/>
    <property type="match status" value="1"/>
</dbReference>
<evidence type="ECO:0000259" key="6">
    <source>
        <dbReference type="PROSITE" id="PS50048"/>
    </source>
</evidence>
<dbReference type="Proteomes" id="UP001215712">
    <property type="component" value="Unassembled WGS sequence"/>
</dbReference>
<comment type="caution">
    <text evidence="7">The sequence shown here is derived from an EMBL/GenBank/DDBJ whole genome shotgun (WGS) entry which is preliminary data.</text>
</comment>
<dbReference type="GO" id="GO:0008270">
    <property type="term" value="F:zinc ion binding"/>
    <property type="evidence" value="ECO:0007669"/>
    <property type="project" value="InterPro"/>
</dbReference>
<dbReference type="EMBL" id="JAQJAN010000019">
    <property type="protein sequence ID" value="KAJ5709364.1"/>
    <property type="molecule type" value="Genomic_DNA"/>
</dbReference>
<evidence type="ECO:0000256" key="1">
    <source>
        <dbReference type="ARBA" id="ARBA00023015"/>
    </source>
</evidence>
<dbReference type="Pfam" id="PF11951">
    <property type="entry name" value="Fungal_trans_2"/>
    <property type="match status" value="1"/>
</dbReference>
<protein>
    <recommendedName>
        <fullName evidence="6">Zn(2)-C6 fungal-type domain-containing protein</fullName>
    </recommendedName>
</protein>
<evidence type="ECO:0000313" key="8">
    <source>
        <dbReference type="Proteomes" id="UP001215712"/>
    </source>
</evidence>
<keyword evidence="3" id="KW-0804">Transcription</keyword>
<evidence type="ECO:0000256" key="2">
    <source>
        <dbReference type="ARBA" id="ARBA00023125"/>
    </source>
</evidence>
<keyword evidence="8" id="KW-1185">Reference proteome</keyword>
<proteinExistence type="predicted"/>
<keyword evidence="4" id="KW-0539">Nucleus</keyword>
<keyword evidence="2" id="KW-0238">DNA-binding</keyword>
<dbReference type="AlphaFoldDB" id="A0AAD6HDN4"/>
<sequence>MPRSTGCRLCVTRRVKCDERTPGCARCETYGQPCPGYGEKFKFVTSKPYRTRRVQTKAGDKSTRTSSFTSPRLSTSPNTSESSSETHLEVQRTVSIPKPLTSGDLNVIQSLGVFVSDFTTSSNTPGNSNIALSSWFGFLPSIYGQNRALDAAIKSLAAHHFGQNLQNQQMMLYSRSAYGEALHSLRKALTSPSEYLSSNVFCAVVLLCMYELFANADDPASWMAHARGLGQLVKARGPERYRNELDISLLKSARGLIVMHSMFSGEDCFLANEEWHEMMRHQEQLLTNWPPGYHDCIEQFFAYFTHSPKIVHNLFDLKDRDFSEPETLQRLSEALNQVLDMQTNMATWYENWSQIASPPVEKPSATGDPLFPMILVYADLLDASIYCGYYAYMIIIHEALKTFGYPGPQEAMVIFFRDQICKSIEYTSTGILGPYRMGFAVRVAIETADPVTRAWLVSHLQEFSKTYAAAKPENYTPVI</sequence>
<dbReference type="GO" id="GO:0003677">
    <property type="term" value="F:DNA binding"/>
    <property type="evidence" value="ECO:0007669"/>
    <property type="project" value="UniProtKB-KW"/>
</dbReference>
<evidence type="ECO:0000256" key="3">
    <source>
        <dbReference type="ARBA" id="ARBA00023163"/>
    </source>
</evidence>
<feature type="compositionally biased region" description="Low complexity" evidence="5">
    <location>
        <begin position="74"/>
        <end position="83"/>
    </location>
</feature>
<feature type="compositionally biased region" description="Polar residues" evidence="5">
    <location>
        <begin position="64"/>
        <end position="73"/>
    </location>
</feature>
<accession>A0AAD6HDN4</accession>
<evidence type="ECO:0000256" key="5">
    <source>
        <dbReference type="SAM" id="MobiDB-lite"/>
    </source>
</evidence>